<dbReference type="RefSeq" id="WP_147655354.1">
    <property type="nucleotide sequence ID" value="NZ_BMFM01000001.1"/>
</dbReference>
<dbReference type="GO" id="GO:0022857">
    <property type="term" value="F:transmembrane transporter activity"/>
    <property type="evidence" value="ECO:0007669"/>
    <property type="project" value="InterPro"/>
</dbReference>
<dbReference type="Pfam" id="PF04632">
    <property type="entry name" value="FUSC"/>
    <property type="match status" value="2"/>
</dbReference>
<evidence type="ECO:0000313" key="2">
    <source>
        <dbReference type="Proteomes" id="UP000321062"/>
    </source>
</evidence>
<dbReference type="InterPro" id="IPR006726">
    <property type="entry name" value="PHBA_efflux_AaeB/fusaric-R"/>
</dbReference>
<proteinExistence type="predicted"/>
<sequence>MSILERAEALGFDLPRLRYGLRTALAAFLALLAAWALGLEHPQWAAMTVWAASQPVRGMLVEKSLFRAAGTAVGVAAGLLLMLASDGQTAILVVGLALWVGLCAGAGNVLRGFMSYGTILAGFSAAMVTLLSTAHHDSILLLGYDRLMTVLVGVFVALLVGLIFTPASAGDYETSASRLTGRLLDEMARPPAERSLGEQKAILSEAALIEEALDPHAAGSLNARRAAHAVRALVLALVSGLLWLRGPEAQRIDGEARGRLGEGAALDAARYPEVAAVLQAIGIAVDGLGNRPVAEPHMRPPVVLHRDWRGARAAAIRASATMLAIGLVWVLTGWEAVPYVLLGTSVMITIFSTFDDPAGILKAVFAGQVFGAIAALACRWLLWPLADSELTMLLMMAPFIVSGAFVLSNRRTMPAAPDYAMVFLLLSQPVLPLSGSFGQSVSTALAVVAGPLIALAAFRLIYPIDPARRLQALIAAMVRELEEMARGDAQIRGDRWRMRLNHRLLRLVRWVEKTRKGDIPAFEGSFAVLALGSAIARLRDLQSQSDLDPGASRAARVALARSATVGVAPDRAARSLERAAARLGATGDAELIANAARQVASNASFFRLAGAAA</sequence>
<dbReference type="KEGG" id="yti:FNA67_05695"/>
<protein>
    <submittedName>
        <fullName evidence="1">FUSC family protein</fullName>
    </submittedName>
</protein>
<dbReference type="EMBL" id="CP041690">
    <property type="protein sequence ID" value="QEE19696.1"/>
    <property type="molecule type" value="Genomic_DNA"/>
</dbReference>
<organism evidence="1 2">
    <name type="scientific">Paradevosia tibetensis</name>
    <dbReference type="NCBI Taxonomy" id="1447062"/>
    <lineage>
        <taxon>Bacteria</taxon>
        <taxon>Pseudomonadati</taxon>
        <taxon>Pseudomonadota</taxon>
        <taxon>Alphaproteobacteria</taxon>
        <taxon>Hyphomicrobiales</taxon>
        <taxon>Devosiaceae</taxon>
        <taxon>Paradevosia</taxon>
    </lineage>
</organism>
<keyword evidence="2" id="KW-1185">Reference proteome</keyword>
<name>A0A5B9DKU8_9HYPH</name>
<evidence type="ECO:0000313" key="1">
    <source>
        <dbReference type="EMBL" id="QEE19696.1"/>
    </source>
</evidence>
<dbReference type="Proteomes" id="UP000321062">
    <property type="component" value="Chromosome"/>
</dbReference>
<dbReference type="OrthoDB" id="9807111at2"/>
<reference evidence="1 2" key="1">
    <citation type="journal article" date="2015" name="Int. J. Syst. Evol. Microbiol.">
        <title>Youhaiella tibetensis gen. nov., sp. nov., isolated from subsurface sediment.</title>
        <authorList>
            <person name="Wang Y.X."/>
            <person name="Huang F.Q."/>
            <person name="Nogi Y."/>
            <person name="Pang S.J."/>
            <person name="Wang P.K."/>
            <person name="Lv J."/>
        </authorList>
    </citation>
    <scope>NUCLEOTIDE SEQUENCE [LARGE SCALE GENOMIC DNA]</scope>
    <source>
        <strain evidence="2">fig4</strain>
    </source>
</reference>
<gene>
    <name evidence="1" type="ORF">FNA67_05695</name>
</gene>
<accession>A0A5B9DKU8</accession>
<dbReference type="GO" id="GO:0005886">
    <property type="term" value="C:plasma membrane"/>
    <property type="evidence" value="ECO:0007669"/>
    <property type="project" value="InterPro"/>
</dbReference>
<dbReference type="AlphaFoldDB" id="A0A5B9DKU8"/>